<dbReference type="InterPro" id="IPR003673">
    <property type="entry name" value="CoA-Trfase_fam_III"/>
</dbReference>
<sequence>MPGLTGGHRERGPVERQRHALDDALPPAGRQPERVLDLAEIAVRVTGHVRRAAAGKHREPVDVVDRQPGVRHRGEDGVERELEAGALHLPADRGLADAGDHRSAFEHVGPAHGATTRKLGMLTPPGPGSKPISTIAPIVTASGDTWVTSLLGAGCLLHSGVFHRDDRLVRGPELDAEQTGYGPGYRLYRGGDGAWFALVIPDRESWGRLASLPEVDGLPTSYVPLRAGARRTDGRDADARRDDGHADAGRGHGGDEARRAEAVPAAAFATASADTWVERLRTLGAVAEPVAPLDRDGFRRGVLDDPVNRQLGRAISYATPDWGHFEQVGPLVRYGPDAGAGPRLLLPGVGEHTVEILRELGTPDSDIPALLDAKIAAAPRCESES</sequence>
<keyword evidence="3" id="KW-1185">Reference proteome</keyword>
<feature type="region of interest" description="Disordered" evidence="1">
    <location>
        <begin position="228"/>
        <end position="259"/>
    </location>
</feature>
<dbReference type="InterPro" id="IPR023606">
    <property type="entry name" value="CoA-Trfase_III_dom_1_sf"/>
</dbReference>
<comment type="caution">
    <text evidence="2">The sequence shown here is derived from an EMBL/GenBank/DDBJ whole genome shotgun (WGS) entry which is preliminary data.</text>
</comment>
<evidence type="ECO:0000256" key="1">
    <source>
        <dbReference type="SAM" id="MobiDB-lite"/>
    </source>
</evidence>
<evidence type="ECO:0000313" key="3">
    <source>
        <dbReference type="Proteomes" id="UP001501676"/>
    </source>
</evidence>
<dbReference type="EMBL" id="BAAAYN010000011">
    <property type="protein sequence ID" value="GAA3384956.1"/>
    <property type="molecule type" value="Genomic_DNA"/>
</dbReference>
<protein>
    <recommendedName>
        <fullName evidence="4">CoA transferase</fullName>
    </recommendedName>
</protein>
<feature type="compositionally biased region" description="Basic and acidic residues" evidence="1">
    <location>
        <begin position="230"/>
        <end position="259"/>
    </location>
</feature>
<accession>A0ABP6SUK8</accession>
<reference evidence="3" key="1">
    <citation type="journal article" date="2019" name="Int. J. Syst. Evol. Microbiol.">
        <title>The Global Catalogue of Microorganisms (GCM) 10K type strain sequencing project: providing services to taxonomists for standard genome sequencing and annotation.</title>
        <authorList>
            <consortium name="The Broad Institute Genomics Platform"/>
            <consortium name="The Broad Institute Genome Sequencing Center for Infectious Disease"/>
            <person name="Wu L."/>
            <person name="Ma J."/>
        </authorList>
    </citation>
    <scope>NUCLEOTIDE SEQUENCE [LARGE SCALE GENOMIC DNA]</scope>
    <source>
        <strain evidence="3">JCM 9458</strain>
    </source>
</reference>
<feature type="region of interest" description="Disordered" evidence="1">
    <location>
        <begin position="106"/>
        <end position="128"/>
    </location>
</feature>
<dbReference type="SUPFAM" id="SSF89796">
    <property type="entry name" value="CoA-transferase family III (CaiB/BaiF)"/>
    <property type="match status" value="1"/>
</dbReference>
<dbReference type="Pfam" id="PF02515">
    <property type="entry name" value="CoA_transf_3"/>
    <property type="match status" value="1"/>
</dbReference>
<gene>
    <name evidence="2" type="ORF">GCM10020369_16570</name>
</gene>
<name>A0ABP6SUK8_9ACTN</name>
<evidence type="ECO:0008006" key="4">
    <source>
        <dbReference type="Google" id="ProtNLM"/>
    </source>
</evidence>
<dbReference type="Proteomes" id="UP001501676">
    <property type="component" value="Unassembled WGS sequence"/>
</dbReference>
<dbReference type="Gene3D" id="3.40.50.10540">
    <property type="entry name" value="Crotonobetainyl-coa:carnitine coa-transferase, domain 1"/>
    <property type="match status" value="1"/>
</dbReference>
<evidence type="ECO:0000313" key="2">
    <source>
        <dbReference type="EMBL" id="GAA3384956.1"/>
    </source>
</evidence>
<organism evidence="2 3">
    <name type="scientific">Cryptosporangium minutisporangium</name>
    <dbReference type="NCBI Taxonomy" id="113569"/>
    <lineage>
        <taxon>Bacteria</taxon>
        <taxon>Bacillati</taxon>
        <taxon>Actinomycetota</taxon>
        <taxon>Actinomycetes</taxon>
        <taxon>Cryptosporangiales</taxon>
        <taxon>Cryptosporangiaceae</taxon>
        <taxon>Cryptosporangium</taxon>
    </lineage>
</organism>
<proteinExistence type="predicted"/>